<evidence type="ECO:0000313" key="2">
    <source>
        <dbReference type="Proteomes" id="UP000612899"/>
    </source>
</evidence>
<dbReference type="GO" id="GO:0003677">
    <property type="term" value="F:DNA binding"/>
    <property type="evidence" value="ECO:0007669"/>
    <property type="project" value="InterPro"/>
</dbReference>
<dbReference type="SUPFAM" id="SSF46894">
    <property type="entry name" value="C-terminal effector domain of the bipartite response regulators"/>
    <property type="match status" value="1"/>
</dbReference>
<dbReference type="GO" id="GO:0006355">
    <property type="term" value="P:regulation of DNA-templated transcription"/>
    <property type="evidence" value="ECO:0007669"/>
    <property type="project" value="InterPro"/>
</dbReference>
<dbReference type="EMBL" id="BONY01000036">
    <property type="protein sequence ID" value="GIH07350.1"/>
    <property type="molecule type" value="Genomic_DNA"/>
</dbReference>
<sequence length="75" mass="8016">MTEAIKASAEEVELAILEGFRSGVTERQIGLQFGVTAAAITKRAKKMRAKYGAVDRAHLVAIAYDIGLLKPRGAS</sequence>
<organism evidence="1 2">
    <name type="scientific">Rhizocola hellebori</name>
    <dbReference type="NCBI Taxonomy" id="1392758"/>
    <lineage>
        <taxon>Bacteria</taxon>
        <taxon>Bacillati</taxon>
        <taxon>Actinomycetota</taxon>
        <taxon>Actinomycetes</taxon>
        <taxon>Micromonosporales</taxon>
        <taxon>Micromonosporaceae</taxon>
        <taxon>Rhizocola</taxon>
    </lineage>
</organism>
<accession>A0A8J3QB75</accession>
<dbReference type="AlphaFoldDB" id="A0A8J3QB75"/>
<dbReference type="Gene3D" id="1.10.10.10">
    <property type="entry name" value="Winged helix-like DNA-binding domain superfamily/Winged helix DNA-binding domain"/>
    <property type="match status" value="1"/>
</dbReference>
<evidence type="ECO:0000313" key="1">
    <source>
        <dbReference type="EMBL" id="GIH07350.1"/>
    </source>
</evidence>
<evidence type="ECO:0008006" key="3">
    <source>
        <dbReference type="Google" id="ProtNLM"/>
    </source>
</evidence>
<dbReference type="InterPro" id="IPR016032">
    <property type="entry name" value="Sig_transdc_resp-reg_C-effctor"/>
</dbReference>
<comment type="caution">
    <text evidence="1">The sequence shown here is derived from an EMBL/GenBank/DDBJ whole genome shotgun (WGS) entry which is preliminary data.</text>
</comment>
<protein>
    <recommendedName>
        <fullName evidence="3">HTH luxR-type domain-containing protein</fullName>
    </recommendedName>
</protein>
<dbReference type="InterPro" id="IPR036388">
    <property type="entry name" value="WH-like_DNA-bd_sf"/>
</dbReference>
<name>A0A8J3QB75_9ACTN</name>
<keyword evidence="2" id="KW-1185">Reference proteome</keyword>
<gene>
    <name evidence="1" type="ORF">Rhe02_54170</name>
</gene>
<reference evidence="1" key="1">
    <citation type="submission" date="2021-01" db="EMBL/GenBank/DDBJ databases">
        <title>Whole genome shotgun sequence of Rhizocola hellebori NBRC 109834.</title>
        <authorList>
            <person name="Komaki H."/>
            <person name="Tamura T."/>
        </authorList>
    </citation>
    <scope>NUCLEOTIDE SEQUENCE</scope>
    <source>
        <strain evidence="1">NBRC 109834</strain>
    </source>
</reference>
<dbReference type="RefSeq" id="WP_203911142.1">
    <property type="nucleotide sequence ID" value="NZ_BONY01000036.1"/>
</dbReference>
<proteinExistence type="predicted"/>
<dbReference type="Proteomes" id="UP000612899">
    <property type="component" value="Unassembled WGS sequence"/>
</dbReference>